<organism evidence="2 3">
    <name type="scientific">Candidatus Scatousia excrementipullorum</name>
    <dbReference type="NCBI Taxonomy" id="2840936"/>
    <lineage>
        <taxon>Bacteria</taxon>
        <taxon>Candidatus Scatousia</taxon>
    </lineage>
</organism>
<feature type="coiled-coil region" evidence="1">
    <location>
        <begin position="61"/>
        <end position="88"/>
    </location>
</feature>
<dbReference type="Proteomes" id="UP000823632">
    <property type="component" value="Unassembled WGS sequence"/>
</dbReference>
<keyword evidence="1" id="KW-0175">Coiled coil</keyword>
<reference evidence="2" key="2">
    <citation type="journal article" date="2021" name="PeerJ">
        <title>Extensive microbial diversity within the chicken gut microbiome revealed by metagenomics and culture.</title>
        <authorList>
            <person name="Gilroy R."/>
            <person name="Ravi A."/>
            <person name="Getino M."/>
            <person name="Pursley I."/>
            <person name="Horton D.L."/>
            <person name="Alikhan N.F."/>
            <person name="Baker D."/>
            <person name="Gharbi K."/>
            <person name="Hall N."/>
            <person name="Watson M."/>
            <person name="Adriaenssens E.M."/>
            <person name="Foster-Nyarko E."/>
            <person name="Jarju S."/>
            <person name="Secka A."/>
            <person name="Antonio M."/>
            <person name="Oren A."/>
            <person name="Chaudhuri R.R."/>
            <person name="La Ragione R."/>
            <person name="Hildebrand F."/>
            <person name="Pallen M.J."/>
        </authorList>
    </citation>
    <scope>NUCLEOTIDE SEQUENCE</scope>
    <source>
        <strain evidence="2">10192</strain>
    </source>
</reference>
<gene>
    <name evidence="2" type="ORF">IAC76_08180</name>
</gene>
<evidence type="ECO:0000313" key="3">
    <source>
        <dbReference type="Proteomes" id="UP000823632"/>
    </source>
</evidence>
<evidence type="ECO:0000256" key="1">
    <source>
        <dbReference type="SAM" id="Coils"/>
    </source>
</evidence>
<proteinExistence type="predicted"/>
<reference evidence="2" key="1">
    <citation type="submission" date="2020-10" db="EMBL/GenBank/DDBJ databases">
        <authorList>
            <person name="Gilroy R."/>
        </authorList>
    </citation>
    <scope>NUCLEOTIDE SEQUENCE</scope>
    <source>
        <strain evidence="2">10192</strain>
    </source>
</reference>
<accession>A0A9D9H1G9</accession>
<dbReference type="EMBL" id="JADIND010000183">
    <property type="protein sequence ID" value="MBO8431348.1"/>
    <property type="molecule type" value="Genomic_DNA"/>
</dbReference>
<dbReference type="AlphaFoldDB" id="A0A9D9H1G9"/>
<comment type="caution">
    <text evidence="2">The sequence shown here is derived from an EMBL/GenBank/DDBJ whole genome shotgun (WGS) entry which is preliminary data.</text>
</comment>
<sequence length="152" mass="16411">MNKMLVMTLVVCVIIVGMIFSASLISGTTSESLENAEKAREFSTISDSEVNGSLSDVRTGVSSLESEITSISKRVDRLEQMHRQLAEQVISDLNSLNSSGGQISNGSQDLKCIVTNYLDENSNPVPPAQINYGTLNSELASGQKKVQMTCTF</sequence>
<evidence type="ECO:0000313" key="2">
    <source>
        <dbReference type="EMBL" id="MBO8431348.1"/>
    </source>
</evidence>
<protein>
    <submittedName>
        <fullName evidence="2">Uncharacterized protein</fullName>
    </submittedName>
</protein>
<name>A0A9D9H1G9_9BACT</name>